<name>A0A2D4L8I9_9SAUR</name>
<dbReference type="EMBL" id="IACM01000603">
    <property type="protein sequence ID" value="LAB17305.1"/>
    <property type="molecule type" value="Transcribed_RNA"/>
</dbReference>
<sequence length="109" mass="12819">MILCRIKLQKRCGLFLECEVKIVFSLKLIKQRSQSQMLQTVVKIEEILNKRYMENTQSGVENNYWGNTIVLSFNRWLNIKTVRLNSTKASIQSFFIGSQGILKYNSRLR</sequence>
<reference evidence="1" key="1">
    <citation type="submission" date="2017-07" db="EMBL/GenBank/DDBJ databases">
        <authorList>
            <person name="Mikheyev A."/>
            <person name="Grau M."/>
        </authorList>
    </citation>
    <scope>NUCLEOTIDE SEQUENCE</scope>
    <source>
        <tissue evidence="1">Venom_gland</tissue>
    </source>
</reference>
<proteinExistence type="predicted"/>
<reference evidence="1" key="2">
    <citation type="submission" date="2017-11" db="EMBL/GenBank/DDBJ databases">
        <title>Coralsnake Venomics: Analyses of Venom Gland Transcriptomes and Proteomes of Six Brazilian Taxa.</title>
        <authorList>
            <person name="Aird S.D."/>
            <person name="Jorge da Silva N."/>
            <person name="Qiu L."/>
            <person name="Villar-Briones A."/>
            <person name="Aparecida-Saddi V."/>
            <person name="Campos-Telles M.P."/>
            <person name="Grau M."/>
            <person name="Mikheyev A.S."/>
        </authorList>
    </citation>
    <scope>NUCLEOTIDE SEQUENCE</scope>
    <source>
        <tissue evidence="1">Venom_gland</tissue>
    </source>
</reference>
<organism evidence="1">
    <name type="scientific">Micrurus spixii</name>
    <name type="common">Amazon coral snake</name>
    <dbReference type="NCBI Taxonomy" id="129469"/>
    <lineage>
        <taxon>Eukaryota</taxon>
        <taxon>Metazoa</taxon>
        <taxon>Chordata</taxon>
        <taxon>Craniata</taxon>
        <taxon>Vertebrata</taxon>
        <taxon>Euteleostomi</taxon>
        <taxon>Lepidosauria</taxon>
        <taxon>Squamata</taxon>
        <taxon>Bifurcata</taxon>
        <taxon>Unidentata</taxon>
        <taxon>Episquamata</taxon>
        <taxon>Toxicofera</taxon>
        <taxon>Serpentes</taxon>
        <taxon>Colubroidea</taxon>
        <taxon>Elapidae</taxon>
        <taxon>Elapinae</taxon>
        <taxon>Micrurus</taxon>
    </lineage>
</organism>
<accession>A0A2D4L8I9</accession>
<dbReference type="AlphaFoldDB" id="A0A2D4L8I9"/>
<protein>
    <submittedName>
        <fullName evidence="1">Uncharacterized protein</fullName>
    </submittedName>
</protein>
<dbReference type="EMBL" id="IACM01000604">
    <property type="protein sequence ID" value="LAB17307.1"/>
    <property type="molecule type" value="Transcribed_RNA"/>
</dbReference>
<evidence type="ECO:0000313" key="1">
    <source>
        <dbReference type="EMBL" id="LAB17305.1"/>
    </source>
</evidence>